<reference evidence="3 5" key="3">
    <citation type="submission" date="2017-12" db="EMBL/GenBank/DDBJ databases">
        <title>Phylogenetic diversity of female urinary microbiome.</title>
        <authorList>
            <person name="Thomas-White K."/>
            <person name="Wolfe A.J."/>
        </authorList>
    </citation>
    <scope>NUCLEOTIDE SEQUENCE [LARGE SCALE GENOMIC DNA]</scope>
    <source>
        <strain evidence="3 5">UMB0139</strain>
    </source>
</reference>
<reference evidence="4" key="2">
    <citation type="submission" date="2016-01" db="EMBL/GenBank/DDBJ databases">
        <title>Six Aerococcus type strain genome sequencing and assembly using PacBio and Illumina Hiseq.</title>
        <authorList>
            <person name="Carkaci D."/>
            <person name="Dargis R."/>
            <person name="Nielsen X.C."/>
            <person name="Skovgaard O."/>
            <person name="Fuursted K."/>
            <person name="Christensen J.J."/>
        </authorList>
    </citation>
    <scope>NUCLEOTIDE SEQUENCE [LARGE SCALE GENOMIC DNA]</scope>
    <source>
        <strain evidence="4">CCUG43001</strain>
    </source>
</reference>
<feature type="domain" description="N-acetyltransferase" evidence="1">
    <location>
        <begin position="14"/>
        <end position="153"/>
    </location>
</feature>
<dbReference type="EMBL" id="PKGY01000003">
    <property type="protein sequence ID" value="PKZ21605.1"/>
    <property type="molecule type" value="Genomic_DNA"/>
</dbReference>
<evidence type="ECO:0000313" key="5">
    <source>
        <dbReference type="Proteomes" id="UP000234239"/>
    </source>
</evidence>
<keyword evidence="4" id="KW-1185">Reference proteome</keyword>
<dbReference type="PANTHER" id="PTHR43441">
    <property type="entry name" value="RIBOSOMAL-PROTEIN-SERINE ACETYLTRANSFERASE"/>
    <property type="match status" value="1"/>
</dbReference>
<gene>
    <name evidence="2" type="ORF">AWM72_02300</name>
    <name evidence="3" type="ORF">CYJ28_06795</name>
</gene>
<organism evidence="2 4">
    <name type="scientific">Aerococcus sanguinicola</name>
    <dbReference type="NCBI Taxonomy" id="119206"/>
    <lineage>
        <taxon>Bacteria</taxon>
        <taxon>Bacillati</taxon>
        <taxon>Bacillota</taxon>
        <taxon>Bacilli</taxon>
        <taxon>Lactobacillales</taxon>
        <taxon>Aerococcaceae</taxon>
        <taxon>Aerococcus</taxon>
    </lineage>
</organism>
<protein>
    <submittedName>
        <fullName evidence="3">N-acetyltransferase</fullName>
    </submittedName>
</protein>
<dbReference type="OrthoDB" id="9798081at2"/>
<dbReference type="KEGG" id="asan:AWM72_02300"/>
<dbReference type="Proteomes" id="UP000234239">
    <property type="component" value="Unassembled WGS sequence"/>
</dbReference>
<dbReference type="InterPro" id="IPR000182">
    <property type="entry name" value="GNAT_dom"/>
</dbReference>
<sequence>MNHKGTKTIETQNLLLRKFDVSDYEQMYRNWAGDSQLTQYASWGVHESKRTTKKLLEHWQPKRTNDKIYRWGVEDKSSQALIGEIHVKRIVKKIAACELEFLFAQSDQRTELGAEAVRTVTHFLFDAVQAERVQVGIDVEDQANQAILEACDYQEEGIQKRGLANNRGIVDRRWFAVVKANKD</sequence>
<keyword evidence="3" id="KW-0808">Transferase</keyword>
<reference evidence="2 4" key="1">
    <citation type="journal article" date="2016" name="Genome Announc.">
        <title>Complete Genome Sequences of Aerococcus christensenii CCUG 28831T, Aerococcus sanguinicola CCUG 43001T, Aerococcus urinae CCUG 36881T, Aerococcus urinaeequi CCUG 28094T, Aerococcus urinaehominis CCUG 42038 BT, and Aerococcus viridans CCUG 4311T.</title>
        <authorList>
            <person name="Carkaci D."/>
            <person name="Dargis R."/>
            <person name="Nielsen X.C."/>
            <person name="Skovgaard O."/>
            <person name="Fuursted K."/>
            <person name="Christensen J.J."/>
        </authorList>
    </citation>
    <scope>NUCLEOTIDE SEQUENCE [LARGE SCALE GENOMIC DNA]</scope>
    <source>
        <strain evidence="2 4">CCUG43001</strain>
    </source>
</reference>
<dbReference type="GO" id="GO:0005737">
    <property type="term" value="C:cytoplasm"/>
    <property type="evidence" value="ECO:0007669"/>
    <property type="project" value="TreeGrafter"/>
</dbReference>
<dbReference type="Gene3D" id="3.40.630.30">
    <property type="match status" value="1"/>
</dbReference>
<dbReference type="Pfam" id="PF13302">
    <property type="entry name" value="Acetyltransf_3"/>
    <property type="match status" value="1"/>
</dbReference>
<dbReference type="AlphaFoldDB" id="A0A0X8FBV9"/>
<dbReference type="GO" id="GO:0008999">
    <property type="term" value="F:protein-N-terminal-alanine acetyltransferase activity"/>
    <property type="evidence" value="ECO:0007669"/>
    <property type="project" value="TreeGrafter"/>
</dbReference>
<evidence type="ECO:0000313" key="2">
    <source>
        <dbReference type="EMBL" id="AMB93667.1"/>
    </source>
</evidence>
<evidence type="ECO:0000313" key="3">
    <source>
        <dbReference type="EMBL" id="PKZ21605.1"/>
    </source>
</evidence>
<name>A0A0X8FBV9_9LACT</name>
<dbReference type="InterPro" id="IPR051908">
    <property type="entry name" value="Ribosomal_N-acetyltransferase"/>
</dbReference>
<dbReference type="RefSeq" id="WP_067972575.1">
    <property type="nucleotide sequence ID" value="NZ_CAJHKM010000004.1"/>
</dbReference>
<dbReference type="GO" id="GO:1990189">
    <property type="term" value="F:protein N-terminal-serine acetyltransferase activity"/>
    <property type="evidence" value="ECO:0007669"/>
    <property type="project" value="TreeGrafter"/>
</dbReference>
<dbReference type="SUPFAM" id="SSF55729">
    <property type="entry name" value="Acyl-CoA N-acyltransferases (Nat)"/>
    <property type="match status" value="1"/>
</dbReference>
<accession>A0A0X8FBV9</accession>
<dbReference type="Proteomes" id="UP000069912">
    <property type="component" value="Chromosome"/>
</dbReference>
<dbReference type="GeneID" id="92902898"/>
<evidence type="ECO:0000313" key="4">
    <source>
        <dbReference type="Proteomes" id="UP000069912"/>
    </source>
</evidence>
<dbReference type="EMBL" id="CP014160">
    <property type="protein sequence ID" value="AMB93667.1"/>
    <property type="molecule type" value="Genomic_DNA"/>
</dbReference>
<proteinExistence type="predicted"/>
<dbReference type="InterPro" id="IPR016181">
    <property type="entry name" value="Acyl_CoA_acyltransferase"/>
</dbReference>
<evidence type="ECO:0000259" key="1">
    <source>
        <dbReference type="Pfam" id="PF13302"/>
    </source>
</evidence>
<dbReference type="PANTHER" id="PTHR43441:SF2">
    <property type="entry name" value="FAMILY ACETYLTRANSFERASE, PUTATIVE (AFU_ORTHOLOGUE AFUA_7G00850)-RELATED"/>
    <property type="match status" value="1"/>
</dbReference>